<dbReference type="OrthoDB" id="360805at2759"/>
<dbReference type="EMBL" id="LN871598">
    <property type="protein sequence ID" value="SJK86705.1"/>
    <property type="molecule type" value="Genomic_DNA"/>
</dbReference>
<dbReference type="RefSeq" id="XP_021338829.1">
    <property type="nucleotide sequence ID" value="XM_021482295.1"/>
</dbReference>
<dbReference type="KEGG" id="bmic:BMR1_03g04675"/>
<proteinExistence type="predicted"/>
<dbReference type="GeneID" id="24425582"/>
<reference evidence="1 2" key="3">
    <citation type="journal article" date="2016" name="Sci. Rep.">
        <title>Genome-wide diversity and gene expression profiling of Babesia microti isolates identify polymorphic genes that mediate host-pathogen interactions.</title>
        <authorList>
            <person name="Silva J.C."/>
            <person name="Cornillot E."/>
            <person name="McCracken C."/>
            <person name="Usmani-Brown S."/>
            <person name="Dwivedi A."/>
            <person name="Ifeonu O.O."/>
            <person name="Crabtree J."/>
            <person name="Gotia H.T."/>
            <person name="Virji A.Z."/>
            <person name="Reynes C."/>
            <person name="Colinge J."/>
            <person name="Kumar V."/>
            <person name="Lawres L."/>
            <person name="Pazzi J.E."/>
            <person name="Pablo J.V."/>
            <person name="Hung C."/>
            <person name="Brancato J."/>
            <person name="Kumari P."/>
            <person name="Orvis J."/>
            <person name="Tretina K."/>
            <person name="Chibucos M."/>
            <person name="Ott S."/>
            <person name="Sadzewicz L."/>
            <person name="Sengamalay N."/>
            <person name="Shetty A.C."/>
            <person name="Su Q."/>
            <person name="Tallon L."/>
            <person name="Fraser C.M."/>
            <person name="Frutos R."/>
            <person name="Molina D.M."/>
            <person name="Krause P.J."/>
            <person name="Ben Mamoun C."/>
        </authorList>
    </citation>
    <scope>NUCLEOTIDE SEQUENCE [LARGE SCALE GENOMIC DNA]</scope>
    <source>
        <strain evidence="1 2">RI</strain>
    </source>
</reference>
<reference evidence="1 2" key="2">
    <citation type="journal article" date="2013" name="PLoS ONE">
        <title>Whole genome mapping and re-organization of the nuclear and mitochondrial genomes of Babesia microti isolates.</title>
        <authorList>
            <person name="Cornillot E."/>
            <person name="Dassouli A."/>
            <person name="Garg A."/>
            <person name="Pachikara N."/>
            <person name="Randazzo S."/>
            <person name="Depoix D."/>
            <person name="Carcy B."/>
            <person name="Delbecq S."/>
            <person name="Frutos R."/>
            <person name="Silva J.C."/>
            <person name="Sutton R."/>
            <person name="Krause P.J."/>
            <person name="Mamoun C.B."/>
        </authorList>
    </citation>
    <scope>NUCLEOTIDE SEQUENCE [LARGE SCALE GENOMIC DNA]</scope>
    <source>
        <strain evidence="1 2">RI</strain>
    </source>
</reference>
<reference evidence="1 2" key="1">
    <citation type="journal article" date="2012" name="Nucleic Acids Res.">
        <title>Sequencing of the smallest Apicomplexan genome from the human pathogen Babesia microti.</title>
        <authorList>
            <person name="Cornillot E."/>
            <person name="Hadj-Kaddour K."/>
            <person name="Dassouli A."/>
            <person name="Noel B."/>
            <person name="Ranwez V."/>
            <person name="Vacherie B."/>
            <person name="Augagneur Y."/>
            <person name="Bres V."/>
            <person name="Duclos A."/>
            <person name="Randazzo S."/>
            <person name="Carcy B."/>
            <person name="Debierre-Grockiego F."/>
            <person name="Delbecq S."/>
            <person name="Moubri-Menage K."/>
            <person name="Shams-Eldin H."/>
            <person name="Usmani-Brown S."/>
            <person name="Bringaud F."/>
            <person name="Wincker P."/>
            <person name="Vivares C.P."/>
            <person name="Schwarz R.T."/>
            <person name="Schetters T.P."/>
            <person name="Krause P.J."/>
            <person name="Gorenflot A."/>
            <person name="Berry V."/>
            <person name="Barbe V."/>
            <person name="Ben Mamoun C."/>
        </authorList>
    </citation>
    <scope>NUCLEOTIDE SEQUENCE [LARGE SCALE GENOMIC DNA]</scope>
    <source>
        <strain evidence="1 2">RI</strain>
    </source>
</reference>
<sequence length="331" mass="37309">MSSVVYRNLVTHSGDLVKNLAKLTPNEDFYTIVNSLKKTTLSTSDALTVFNICYTHNYRDRQLFINYINPLENAFFGTLEKTDDNRDYRSLILSLPVQAKVKIILGDNESITTDNQTANFSICKKFRVTDRLIIDAERYEKAGLKKLKRVTTAKFTKPIIQQHVPGIRLAKSLASSIRESIGTLNINDLGHICKIFTVKHPLTGSLIEDTIHALVDAISKQEISALSQIITDISTLYLAAQDRYIELQLDGIDSVDYPPVVYPTYISELGKIIDNCTTHIKSQNNAIMISQEDSRKIATNLLCGGLKKFNIVTINFWLKNANVQISNYDKK</sequence>
<accession>A0A1R4ACM1</accession>
<dbReference type="AlphaFoldDB" id="A0A1R4ACM1"/>
<dbReference type="Proteomes" id="UP000002899">
    <property type="component" value="Chromosome III"/>
</dbReference>
<dbReference type="VEuPathDB" id="PiroplasmaDB:BMR1_03g04675"/>
<evidence type="ECO:0000313" key="2">
    <source>
        <dbReference type="Proteomes" id="UP000002899"/>
    </source>
</evidence>
<protein>
    <submittedName>
        <fullName evidence="1">Uncharacterized protein</fullName>
    </submittedName>
</protein>
<name>A0A1R4ACM1_BABMR</name>
<organism evidence="1 2">
    <name type="scientific">Babesia microti (strain RI)</name>
    <dbReference type="NCBI Taxonomy" id="1133968"/>
    <lineage>
        <taxon>Eukaryota</taxon>
        <taxon>Sar</taxon>
        <taxon>Alveolata</taxon>
        <taxon>Apicomplexa</taxon>
        <taxon>Aconoidasida</taxon>
        <taxon>Piroplasmida</taxon>
        <taxon>Babesiidae</taxon>
        <taxon>Babesia</taxon>
    </lineage>
</organism>
<evidence type="ECO:0000313" key="1">
    <source>
        <dbReference type="EMBL" id="SJK86705.1"/>
    </source>
</evidence>
<keyword evidence="2" id="KW-1185">Reference proteome</keyword>